<dbReference type="InterPro" id="IPR018060">
    <property type="entry name" value="HTH_AraC"/>
</dbReference>
<dbReference type="InterPro" id="IPR018062">
    <property type="entry name" value="HTH_AraC-typ_CS"/>
</dbReference>
<evidence type="ECO:0000313" key="5">
    <source>
        <dbReference type="EMBL" id="GHO56771.1"/>
    </source>
</evidence>
<dbReference type="Proteomes" id="UP000654345">
    <property type="component" value="Unassembled WGS sequence"/>
</dbReference>
<dbReference type="PROSITE" id="PS00041">
    <property type="entry name" value="HTH_ARAC_FAMILY_1"/>
    <property type="match status" value="1"/>
</dbReference>
<evidence type="ECO:0000313" key="6">
    <source>
        <dbReference type="Proteomes" id="UP000654345"/>
    </source>
</evidence>
<dbReference type="PROSITE" id="PS01124">
    <property type="entry name" value="HTH_ARAC_FAMILY_2"/>
    <property type="match status" value="1"/>
</dbReference>
<evidence type="ECO:0000256" key="1">
    <source>
        <dbReference type="ARBA" id="ARBA00023015"/>
    </source>
</evidence>
<evidence type="ECO:0000259" key="4">
    <source>
        <dbReference type="PROSITE" id="PS01124"/>
    </source>
</evidence>
<dbReference type="Gene3D" id="2.60.120.10">
    <property type="entry name" value="Jelly Rolls"/>
    <property type="match status" value="1"/>
</dbReference>
<evidence type="ECO:0000256" key="3">
    <source>
        <dbReference type="ARBA" id="ARBA00023163"/>
    </source>
</evidence>
<keyword evidence="2" id="KW-0238">DNA-binding</keyword>
<gene>
    <name evidence="5" type="ORF">KSB_52460</name>
</gene>
<sequence length="322" mass="36485">MPAVPKRRFALDSLAPRQRFTDLSHLTLSLCLGSFQSEIVGWGFIGPRWWRNYLHTHSFFEVCYAFQGRGLFRFAGVDYAVQAGDVFIAKPGVAHEIISSEEDPLGIYFWSYTLYERADAQNVSASGVDELLRAYLASSSVVSARTTAMLPTLELLTEEGTRREPGYLQVVEGLVIKLLLDTARSVVDTSDLYEPLPTPARSPEEAVTQTIKCYLRDNYARPVTMRDLAAQVHLSERHTARLFRKVTGDSIMDYLTRLRLEMAAQLLLDRQARMPIKEIAQVCGYPDVRYFTTLFRQRTGLTPALFRQQGGTRFFTSSPYLS</sequence>
<keyword evidence="3" id="KW-0804">Transcription</keyword>
<dbReference type="Gene3D" id="1.10.10.60">
    <property type="entry name" value="Homeodomain-like"/>
    <property type="match status" value="2"/>
</dbReference>
<dbReference type="InterPro" id="IPR037923">
    <property type="entry name" value="HTH-like"/>
</dbReference>
<protein>
    <submittedName>
        <fullName evidence="5">AraC family transcriptional regulator</fullName>
    </submittedName>
</protein>
<reference evidence="5 6" key="1">
    <citation type="journal article" date="2021" name="Int. J. Syst. Evol. Microbiol.">
        <title>Reticulibacter mediterranei gen. nov., sp. nov., within the new family Reticulibacteraceae fam. nov., and Ktedonospora formicarum gen. nov., sp. nov., Ktedonobacter robiniae sp. nov., Dictyobacter formicarum sp. nov. and Dictyobacter arantiisoli sp. nov., belonging to the class Ktedonobacteria.</title>
        <authorList>
            <person name="Yabe S."/>
            <person name="Zheng Y."/>
            <person name="Wang C.M."/>
            <person name="Sakai Y."/>
            <person name="Abe K."/>
            <person name="Yokota A."/>
            <person name="Donadio S."/>
            <person name="Cavaletti L."/>
            <person name="Monciardini P."/>
        </authorList>
    </citation>
    <scope>NUCLEOTIDE SEQUENCE [LARGE SCALE GENOMIC DNA]</scope>
    <source>
        <strain evidence="5 6">SOSP1-30</strain>
    </source>
</reference>
<dbReference type="PANTHER" id="PTHR43280">
    <property type="entry name" value="ARAC-FAMILY TRANSCRIPTIONAL REGULATOR"/>
    <property type="match status" value="1"/>
</dbReference>
<dbReference type="RefSeq" id="WP_201373230.1">
    <property type="nucleotide sequence ID" value="NZ_BNJG01000002.1"/>
</dbReference>
<dbReference type="InterPro" id="IPR020449">
    <property type="entry name" value="Tscrpt_reg_AraC-type_HTH"/>
</dbReference>
<dbReference type="InterPro" id="IPR003313">
    <property type="entry name" value="AraC-bd"/>
</dbReference>
<dbReference type="SUPFAM" id="SSF46689">
    <property type="entry name" value="Homeodomain-like"/>
    <property type="match status" value="2"/>
</dbReference>
<feature type="domain" description="HTH araC/xylS-type" evidence="4">
    <location>
        <begin position="209"/>
        <end position="309"/>
    </location>
</feature>
<dbReference type="InterPro" id="IPR014710">
    <property type="entry name" value="RmlC-like_jellyroll"/>
</dbReference>
<comment type="caution">
    <text evidence="5">The sequence shown here is derived from an EMBL/GenBank/DDBJ whole genome shotgun (WGS) entry which is preliminary data.</text>
</comment>
<dbReference type="Pfam" id="PF02311">
    <property type="entry name" value="AraC_binding"/>
    <property type="match status" value="1"/>
</dbReference>
<evidence type="ECO:0000256" key="2">
    <source>
        <dbReference type="ARBA" id="ARBA00023125"/>
    </source>
</evidence>
<dbReference type="PRINTS" id="PR00032">
    <property type="entry name" value="HTHARAC"/>
</dbReference>
<proteinExistence type="predicted"/>
<dbReference type="InterPro" id="IPR009057">
    <property type="entry name" value="Homeodomain-like_sf"/>
</dbReference>
<keyword evidence="6" id="KW-1185">Reference proteome</keyword>
<name>A0ABQ3UVE2_9CHLR</name>
<organism evidence="5 6">
    <name type="scientific">Ktedonobacter robiniae</name>
    <dbReference type="NCBI Taxonomy" id="2778365"/>
    <lineage>
        <taxon>Bacteria</taxon>
        <taxon>Bacillati</taxon>
        <taxon>Chloroflexota</taxon>
        <taxon>Ktedonobacteria</taxon>
        <taxon>Ktedonobacterales</taxon>
        <taxon>Ktedonobacteraceae</taxon>
        <taxon>Ktedonobacter</taxon>
    </lineage>
</organism>
<dbReference type="EMBL" id="BNJG01000002">
    <property type="protein sequence ID" value="GHO56771.1"/>
    <property type="molecule type" value="Genomic_DNA"/>
</dbReference>
<keyword evidence="1" id="KW-0805">Transcription regulation</keyword>
<accession>A0ABQ3UVE2</accession>
<dbReference type="SUPFAM" id="SSF51215">
    <property type="entry name" value="Regulatory protein AraC"/>
    <property type="match status" value="1"/>
</dbReference>
<dbReference type="SMART" id="SM00342">
    <property type="entry name" value="HTH_ARAC"/>
    <property type="match status" value="1"/>
</dbReference>
<dbReference type="Pfam" id="PF12833">
    <property type="entry name" value="HTH_18"/>
    <property type="match status" value="1"/>
</dbReference>
<dbReference type="PANTHER" id="PTHR43280:SF28">
    <property type="entry name" value="HTH-TYPE TRANSCRIPTIONAL ACTIVATOR RHAS"/>
    <property type="match status" value="1"/>
</dbReference>